<comment type="caution">
    <text evidence="1">The sequence shown here is derived from an EMBL/GenBank/DDBJ whole genome shotgun (WGS) entry which is preliminary data.</text>
</comment>
<gene>
    <name evidence="1" type="ORF">HNQ09_003333</name>
</gene>
<evidence type="ECO:0000313" key="2">
    <source>
        <dbReference type="Proteomes" id="UP000525389"/>
    </source>
</evidence>
<evidence type="ECO:0000313" key="1">
    <source>
        <dbReference type="EMBL" id="MBB5235869.1"/>
    </source>
</evidence>
<reference evidence="1 2" key="1">
    <citation type="submission" date="2020-08" db="EMBL/GenBank/DDBJ databases">
        <title>Genomic Encyclopedia of Type Strains, Phase IV (KMG-IV): sequencing the most valuable type-strain genomes for metagenomic binning, comparative biology and taxonomic classification.</title>
        <authorList>
            <person name="Goeker M."/>
        </authorList>
    </citation>
    <scope>NUCLEOTIDE SEQUENCE [LARGE SCALE GENOMIC DNA]</scope>
    <source>
        <strain evidence="1 2">DSM 101791</strain>
    </source>
</reference>
<dbReference type="EMBL" id="JACHFN010000016">
    <property type="protein sequence ID" value="MBB5235869.1"/>
    <property type="molecule type" value="Genomic_DNA"/>
</dbReference>
<dbReference type="RefSeq" id="WP_184031455.1">
    <property type="nucleotide sequence ID" value="NZ_JACHFN010000016.1"/>
</dbReference>
<keyword evidence="2" id="KW-1185">Reference proteome</keyword>
<accession>A0A7W8GHR6</accession>
<proteinExistence type="predicted"/>
<organism evidence="1 2">
    <name type="scientific">Deinococcus budaensis</name>
    <dbReference type="NCBI Taxonomy" id="1665626"/>
    <lineage>
        <taxon>Bacteria</taxon>
        <taxon>Thermotogati</taxon>
        <taxon>Deinococcota</taxon>
        <taxon>Deinococci</taxon>
        <taxon>Deinococcales</taxon>
        <taxon>Deinococcaceae</taxon>
        <taxon>Deinococcus</taxon>
    </lineage>
</organism>
<sequence>MLTVHLHLCNGDVVPLTLTPSQRDRLNRTLNQATLSQTPLEVTVNGAELTIPWRSIAYLSTPAQSAEQSPEQAAD</sequence>
<dbReference type="Proteomes" id="UP000525389">
    <property type="component" value="Unassembled WGS sequence"/>
</dbReference>
<protein>
    <submittedName>
        <fullName evidence="1">Autotransporter translocation and assembly factor TamB</fullName>
    </submittedName>
</protein>
<name>A0A7W8GHR6_9DEIO</name>
<dbReference type="AlphaFoldDB" id="A0A7W8GHR6"/>